<dbReference type="OrthoDB" id="284473at2759"/>
<evidence type="ECO:0000313" key="2">
    <source>
        <dbReference type="EMBL" id="AMD18524.1"/>
    </source>
</evidence>
<dbReference type="PANTHER" id="PTHR13246:SF1">
    <property type="entry name" value="CYTOSOLIC ENDO-BETA-N-ACETYLGLUCOSAMINIDASE"/>
    <property type="match status" value="1"/>
</dbReference>
<evidence type="ECO:0000259" key="1">
    <source>
        <dbReference type="Pfam" id="PF03644"/>
    </source>
</evidence>
<dbReference type="Gene3D" id="3.20.20.80">
    <property type="entry name" value="Glycosidases"/>
    <property type="match status" value="1"/>
</dbReference>
<dbReference type="GeneID" id="28721915"/>
<dbReference type="InterPro" id="IPR005201">
    <property type="entry name" value="TIM_ENGase"/>
</dbReference>
<dbReference type="InterPro" id="IPR032979">
    <property type="entry name" value="ENGase"/>
</dbReference>
<dbReference type="RefSeq" id="XP_017985520.1">
    <property type="nucleotide sequence ID" value="XM_018130384.1"/>
</dbReference>
<dbReference type="Pfam" id="PF03644">
    <property type="entry name" value="Glyco_hydro_85"/>
    <property type="match status" value="1"/>
</dbReference>
<feature type="domain" description="Cytosolic endo-beta-N-acetylglucosaminidase TIM barrel" evidence="1">
    <location>
        <begin position="111"/>
        <end position="396"/>
    </location>
</feature>
<dbReference type="STRING" id="45286.A0A120K0N4"/>
<dbReference type="AlphaFoldDB" id="A0A120K0N4"/>
<evidence type="ECO:0000313" key="3">
    <source>
        <dbReference type="Proteomes" id="UP000243052"/>
    </source>
</evidence>
<dbReference type="Proteomes" id="UP000243052">
    <property type="component" value="Chromosome ii"/>
</dbReference>
<organism evidence="2 3">
    <name type="scientific">Eremothecium sinecaudum</name>
    <dbReference type="NCBI Taxonomy" id="45286"/>
    <lineage>
        <taxon>Eukaryota</taxon>
        <taxon>Fungi</taxon>
        <taxon>Dikarya</taxon>
        <taxon>Ascomycota</taxon>
        <taxon>Saccharomycotina</taxon>
        <taxon>Saccharomycetes</taxon>
        <taxon>Saccharomycetales</taxon>
        <taxon>Saccharomycetaceae</taxon>
        <taxon>Eremothecium</taxon>
    </lineage>
</organism>
<proteinExistence type="predicted"/>
<gene>
    <name evidence="2" type="ORF">AW171_hschr227</name>
</gene>
<name>A0A120K0N4_9SACH</name>
<dbReference type="Gene3D" id="2.60.120.260">
    <property type="entry name" value="Galactose-binding domain-like"/>
    <property type="match status" value="1"/>
</dbReference>
<dbReference type="GO" id="GO:0005829">
    <property type="term" value="C:cytosol"/>
    <property type="evidence" value="ECO:0007669"/>
    <property type="project" value="UniProtKB-SubCell"/>
</dbReference>
<dbReference type="GO" id="GO:0033925">
    <property type="term" value="F:mannosyl-glycoprotein endo-beta-N-acetylglucosaminidase activity"/>
    <property type="evidence" value="ECO:0007669"/>
    <property type="project" value="UniProtKB-EC"/>
</dbReference>
<protein>
    <submittedName>
        <fullName evidence="2">HBL378Wp</fullName>
    </submittedName>
</protein>
<accession>A0A120K0N4</accession>
<reference evidence="2 3" key="1">
    <citation type="submission" date="2016-01" db="EMBL/GenBank/DDBJ databases">
        <title>Genome sequence of the yeast Holleya sinecauda.</title>
        <authorList>
            <person name="Dietrich F.S."/>
        </authorList>
    </citation>
    <scope>NUCLEOTIDE SEQUENCE [LARGE SCALE GENOMIC DNA]</scope>
    <source>
        <strain evidence="2 3">ATCC 58844</strain>
    </source>
</reference>
<sequence>MYLILTLTVPQIVKYQRKCMLIPKNSLHYSFDSFQEVNSWYEDYTSKKVLKPIYFINVARESLTNYLSNRPGYVRQLNPRVSGSRPIVTVFYEFKEGSSGIEDGFVFGDYSHPSGQHYWLRWPEVVDEFIYFSKHFITIPSVGWVNYLHRFGIPVMGTLNLDELGGIYSDNTLLQRDSSGQFLLVTILTTLCQVFNFEGWLVHLESTFTSRSNSIVNLVRALRSHVRLHVKCGRVIWYESYVARSGKSEQHSGVNLQNWQFLDAADRLITNCFWKVANLTETTQNIGTLYMQNKVSWGLDSWGRGAKLCGSGLACDIAINAVKKASSNITLFAPAWTYENFQYNDFPDIDDEFWAKISKSVKSSDDDSKEFEAVPWYINSDSVSFLTLFSTGSGSFFNFNGTIVSSDNWVHLSLATPMPNKNDLIRLNTSDAFIGGNCISIIIPKFQSEGINIFKFDQYFKAGVVDKYQLKARVCYKGVINGILPCLVIRCYVIRRGKMAGHLIRVKDLSIRILLNPIENWEYREAAIDIPTMSVAYNEEILVESCELEWTIASFDGTDLGNDPWLIVPNEVEMNQNIAKLPLAANSSISLGLFSIEIAEKGTKSVKNRSRSQLEDSNTILKWQNYEDAFMWIVMDAGFFKGVTFVNCWPTLSTKNIQIYKVQRNGEIMEMRV</sequence>
<keyword evidence="3" id="KW-1185">Reference proteome</keyword>
<dbReference type="EMBL" id="CP014242">
    <property type="protein sequence ID" value="AMD18524.1"/>
    <property type="molecule type" value="Genomic_DNA"/>
</dbReference>
<dbReference type="PANTHER" id="PTHR13246">
    <property type="entry name" value="ENDO BETA N-ACETYLGLUCOSAMINIDASE"/>
    <property type="match status" value="1"/>
</dbReference>